<keyword evidence="5 10" id="KW-0548">Nucleotidyltransferase</keyword>
<organism evidence="12 13">
    <name type="scientific">Glycomyces rhizosphaerae</name>
    <dbReference type="NCBI Taxonomy" id="2054422"/>
    <lineage>
        <taxon>Bacteria</taxon>
        <taxon>Bacillati</taxon>
        <taxon>Actinomycetota</taxon>
        <taxon>Actinomycetes</taxon>
        <taxon>Glycomycetales</taxon>
        <taxon>Glycomycetaceae</taxon>
        <taxon>Glycomyces</taxon>
    </lineage>
</organism>
<evidence type="ECO:0000256" key="2">
    <source>
        <dbReference type="ARBA" id="ARBA00005019"/>
    </source>
</evidence>
<dbReference type="PANTHER" id="PTHR39321:SF3">
    <property type="entry name" value="PHOSPHOPANTETHEINE ADENYLYLTRANSFERASE"/>
    <property type="match status" value="1"/>
</dbReference>
<evidence type="ECO:0000256" key="4">
    <source>
        <dbReference type="ARBA" id="ARBA00022679"/>
    </source>
</evidence>
<proteinExistence type="inferred from homology"/>
<dbReference type="Gene3D" id="3.40.50.620">
    <property type="entry name" value="HUPs"/>
    <property type="match status" value="1"/>
</dbReference>
<dbReference type="EMBL" id="JBHRWO010000004">
    <property type="protein sequence ID" value="MFC3491010.1"/>
    <property type="molecule type" value="Genomic_DNA"/>
</dbReference>
<evidence type="ECO:0000256" key="1">
    <source>
        <dbReference type="ARBA" id="ARBA00002324"/>
    </source>
</evidence>
<dbReference type="SUPFAM" id="SSF52374">
    <property type="entry name" value="Nucleotidylyl transferase"/>
    <property type="match status" value="1"/>
</dbReference>
<dbReference type="InterPro" id="IPR014729">
    <property type="entry name" value="Rossmann-like_a/b/a_fold"/>
</dbReference>
<dbReference type="PANTHER" id="PTHR39321">
    <property type="entry name" value="NICOTINATE-NUCLEOTIDE ADENYLYLTRANSFERASE-RELATED"/>
    <property type="match status" value="1"/>
</dbReference>
<keyword evidence="4 10" id="KW-0808">Transferase</keyword>
<keyword evidence="13" id="KW-1185">Reference proteome</keyword>
<evidence type="ECO:0000256" key="7">
    <source>
        <dbReference type="ARBA" id="ARBA00022840"/>
    </source>
</evidence>
<keyword evidence="8 10" id="KW-0520">NAD</keyword>
<dbReference type="RefSeq" id="WP_387971133.1">
    <property type="nucleotide sequence ID" value="NZ_JBHRWO010000004.1"/>
</dbReference>
<dbReference type="NCBIfam" id="TIGR00125">
    <property type="entry name" value="cyt_tran_rel"/>
    <property type="match status" value="1"/>
</dbReference>
<dbReference type="GO" id="GO:0004515">
    <property type="term" value="F:nicotinate-nucleotide adenylyltransferase activity"/>
    <property type="evidence" value="ECO:0007669"/>
    <property type="project" value="UniProtKB-EC"/>
</dbReference>
<dbReference type="Pfam" id="PF01467">
    <property type="entry name" value="CTP_transf_like"/>
    <property type="match status" value="1"/>
</dbReference>
<dbReference type="InterPro" id="IPR004821">
    <property type="entry name" value="Cyt_trans-like"/>
</dbReference>
<keyword evidence="3 10" id="KW-0662">Pyridine nucleotide biosynthesis</keyword>
<comment type="function">
    <text evidence="1 10">Catalyzes the reversible adenylation of nicotinate mononucleotide (NaMN) to nicotinic acid adenine dinucleotide (NaAD).</text>
</comment>
<keyword evidence="6 10" id="KW-0547">Nucleotide-binding</keyword>
<evidence type="ECO:0000256" key="9">
    <source>
        <dbReference type="ARBA" id="ARBA00048721"/>
    </source>
</evidence>
<dbReference type="Proteomes" id="UP001595712">
    <property type="component" value="Unassembled WGS sequence"/>
</dbReference>
<sequence length="197" mass="21936">MPVRRIGVFGGTFDPPHLGHLVAASEAAFRCMLDEVVFVPTGDPWQKQHLNVTEAAVRLGMTRLAVASDPLFRVSTCDIDREGPTYAVDTVADVRAEYDGEVDLYFIIGADSLANLHTWHRVEELCKAVRFIALNRPGHSRSEVDTSFGVEVEFIDMPAVDVSSTECRQRVRNGQPIRYLVTDSVGSYIREHGLYRG</sequence>
<evidence type="ECO:0000259" key="11">
    <source>
        <dbReference type="Pfam" id="PF01467"/>
    </source>
</evidence>
<dbReference type="NCBIfam" id="NF000840">
    <property type="entry name" value="PRK00071.1-3"/>
    <property type="match status" value="1"/>
</dbReference>
<evidence type="ECO:0000256" key="5">
    <source>
        <dbReference type="ARBA" id="ARBA00022695"/>
    </source>
</evidence>
<accession>A0ABV7PUS7</accession>
<comment type="caution">
    <text evidence="12">The sequence shown here is derived from an EMBL/GenBank/DDBJ whole genome shotgun (WGS) entry which is preliminary data.</text>
</comment>
<evidence type="ECO:0000256" key="3">
    <source>
        <dbReference type="ARBA" id="ARBA00022642"/>
    </source>
</evidence>
<evidence type="ECO:0000313" key="13">
    <source>
        <dbReference type="Proteomes" id="UP001595712"/>
    </source>
</evidence>
<dbReference type="InterPro" id="IPR005248">
    <property type="entry name" value="NadD/NMNAT"/>
</dbReference>
<comment type="similarity">
    <text evidence="10">Belongs to the NadD family.</text>
</comment>
<name>A0ABV7PUS7_9ACTN</name>
<gene>
    <name evidence="10 12" type="primary">nadD</name>
    <name evidence="12" type="ORF">ACFO8M_00720</name>
</gene>
<evidence type="ECO:0000256" key="8">
    <source>
        <dbReference type="ARBA" id="ARBA00023027"/>
    </source>
</evidence>
<evidence type="ECO:0000313" key="12">
    <source>
        <dbReference type="EMBL" id="MFC3491010.1"/>
    </source>
</evidence>
<comment type="pathway">
    <text evidence="2 10">Cofactor biosynthesis; NAD(+) biosynthesis; deamido-NAD(+) from nicotinate D-ribonucleotide: step 1/1.</text>
</comment>
<evidence type="ECO:0000256" key="6">
    <source>
        <dbReference type="ARBA" id="ARBA00022741"/>
    </source>
</evidence>
<dbReference type="EC" id="2.7.7.18" evidence="10"/>
<dbReference type="CDD" id="cd02165">
    <property type="entry name" value="NMNAT"/>
    <property type="match status" value="1"/>
</dbReference>
<dbReference type="NCBIfam" id="TIGR00482">
    <property type="entry name" value="nicotinate (nicotinamide) nucleotide adenylyltransferase"/>
    <property type="match status" value="1"/>
</dbReference>
<feature type="domain" description="Cytidyltransferase-like" evidence="11">
    <location>
        <begin position="8"/>
        <end position="170"/>
    </location>
</feature>
<protein>
    <recommendedName>
        <fullName evidence="10">Probable nicotinate-nucleotide adenylyltransferase</fullName>
        <ecNumber evidence="10">2.7.7.18</ecNumber>
    </recommendedName>
    <alternativeName>
        <fullName evidence="10">Deamido-NAD(+) diphosphorylase</fullName>
    </alternativeName>
    <alternativeName>
        <fullName evidence="10">Deamido-NAD(+) pyrophosphorylase</fullName>
    </alternativeName>
    <alternativeName>
        <fullName evidence="10">Nicotinate mononucleotide adenylyltransferase</fullName>
        <shortName evidence="10">NaMN adenylyltransferase</shortName>
    </alternativeName>
</protein>
<keyword evidence="7 10" id="KW-0067">ATP-binding</keyword>
<evidence type="ECO:0000256" key="10">
    <source>
        <dbReference type="HAMAP-Rule" id="MF_00244"/>
    </source>
</evidence>
<comment type="catalytic activity">
    <reaction evidence="9 10">
        <text>nicotinate beta-D-ribonucleotide + ATP + H(+) = deamido-NAD(+) + diphosphate</text>
        <dbReference type="Rhea" id="RHEA:22860"/>
        <dbReference type="ChEBI" id="CHEBI:15378"/>
        <dbReference type="ChEBI" id="CHEBI:30616"/>
        <dbReference type="ChEBI" id="CHEBI:33019"/>
        <dbReference type="ChEBI" id="CHEBI:57502"/>
        <dbReference type="ChEBI" id="CHEBI:58437"/>
        <dbReference type="EC" id="2.7.7.18"/>
    </reaction>
</comment>
<dbReference type="HAMAP" id="MF_00244">
    <property type="entry name" value="NaMN_adenylyltr"/>
    <property type="match status" value="1"/>
</dbReference>
<reference evidence="13" key="1">
    <citation type="journal article" date="2019" name="Int. J. Syst. Evol. Microbiol.">
        <title>The Global Catalogue of Microorganisms (GCM) 10K type strain sequencing project: providing services to taxonomists for standard genome sequencing and annotation.</title>
        <authorList>
            <consortium name="The Broad Institute Genomics Platform"/>
            <consortium name="The Broad Institute Genome Sequencing Center for Infectious Disease"/>
            <person name="Wu L."/>
            <person name="Ma J."/>
        </authorList>
    </citation>
    <scope>NUCLEOTIDE SEQUENCE [LARGE SCALE GENOMIC DNA]</scope>
    <source>
        <strain evidence="13">CGMCC 4.7396</strain>
    </source>
</reference>